<gene>
    <name evidence="1" type="ORF">MUN80_13405</name>
</gene>
<evidence type="ECO:0000313" key="2">
    <source>
        <dbReference type="Proteomes" id="UP000831785"/>
    </source>
</evidence>
<dbReference type="EMBL" id="CP095049">
    <property type="protein sequence ID" value="UOQ50756.1"/>
    <property type="molecule type" value="Genomic_DNA"/>
</dbReference>
<sequence length="239" mass="26297">MTTTTTANILSPGAYERRAAKWATILSKIKSDALQQSFLVATPAGQERLAYVSFPIQHIVWLMSTVGVRHIQARFLIATKKVDGQRHPYFTLALYATDALGARVSAFYLPSTYAGEPKPSELPTEQAPHDLVKAWLNNWATAPEITSALFANSYGPLLGYSFSVEDFMRPLFEAQPFTNQELRVGFGLHEYYPALPVGAERAYTFGLVLRLYTPPTEESAAAISSAPFFDLSTPCPPGT</sequence>
<organism evidence="1 2">
    <name type="scientific">Hymenobacter cellulosivorans</name>
    <dbReference type="NCBI Taxonomy" id="2932249"/>
    <lineage>
        <taxon>Bacteria</taxon>
        <taxon>Pseudomonadati</taxon>
        <taxon>Bacteroidota</taxon>
        <taxon>Cytophagia</taxon>
        <taxon>Cytophagales</taxon>
        <taxon>Hymenobacteraceae</taxon>
        <taxon>Hymenobacter</taxon>
    </lineage>
</organism>
<protein>
    <submittedName>
        <fullName evidence="1">Uncharacterized protein</fullName>
    </submittedName>
</protein>
<name>A0ABY4F8G7_9BACT</name>
<evidence type="ECO:0000313" key="1">
    <source>
        <dbReference type="EMBL" id="UOQ50756.1"/>
    </source>
</evidence>
<reference evidence="1 2" key="1">
    <citation type="submission" date="2022-04" db="EMBL/GenBank/DDBJ databases">
        <title>Hymenobacter sp. isolated from the air.</title>
        <authorList>
            <person name="Won M."/>
            <person name="Lee C.-M."/>
            <person name="Woen H.-Y."/>
            <person name="Kwon S.-W."/>
        </authorList>
    </citation>
    <scope>NUCLEOTIDE SEQUENCE [LARGE SCALE GENOMIC DNA]</scope>
    <source>
        <strain evidence="2">5116 S-27</strain>
    </source>
</reference>
<proteinExistence type="predicted"/>
<dbReference type="RefSeq" id="WP_244713584.1">
    <property type="nucleotide sequence ID" value="NZ_CP095049.1"/>
</dbReference>
<dbReference type="Proteomes" id="UP000831785">
    <property type="component" value="Chromosome"/>
</dbReference>
<accession>A0ABY4F8G7</accession>
<keyword evidence="2" id="KW-1185">Reference proteome</keyword>